<reference evidence="1 2" key="1">
    <citation type="journal article" date="2012" name="J. Bacteriol.">
        <title>Genome Sequence of Galbibacter marinum Type Strain ck-I2-15.</title>
        <authorList>
            <person name="Lai Q."/>
            <person name="Li C."/>
            <person name="Shao Z."/>
        </authorList>
    </citation>
    <scope>NUCLEOTIDE SEQUENCE [LARGE SCALE GENOMIC DNA]</scope>
    <source>
        <strain evidence="2">ck-I2-15</strain>
    </source>
</reference>
<evidence type="ECO:0000313" key="1">
    <source>
        <dbReference type="EMBL" id="EKF55045.1"/>
    </source>
</evidence>
<proteinExistence type="predicted"/>
<sequence length="90" mass="10922">MQIKKYLRYGKSYDYKYRNHKIRVEASLLLQTQKESLLAKLKKVFEEGQIDWWSEMTKGEQEEIKTGLKQADKGEYVTSETVMKRFDRWH</sequence>
<dbReference type="Proteomes" id="UP000007364">
    <property type="component" value="Unassembled WGS sequence"/>
</dbReference>
<accession>K2PR59</accession>
<protein>
    <submittedName>
        <fullName evidence="1">Uncharacterized protein</fullName>
    </submittedName>
</protein>
<gene>
    <name evidence="1" type="ORF">I215_09291</name>
</gene>
<organism evidence="1 2">
    <name type="scientific">Galbibacter marinus</name>
    <dbReference type="NCBI Taxonomy" id="555500"/>
    <lineage>
        <taxon>Bacteria</taxon>
        <taxon>Pseudomonadati</taxon>
        <taxon>Bacteroidota</taxon>
        <taxon>Flavobacteriia</taxon>
        <taxon>Flavobacteriales</taxon>
        <taxon>Flavobacteriaceae</taxon>
        <taxon>Galbibacter</taxon>
    </lineage>
</organism>
<dbReference type="EMBL" id="AMSG01000011">
    <property type="protein sequence ID" value="EKF55045.1"/>
    <property type="molecule type" value="Genomic_DNA"/>
</dbReference>
<dbReference type="AlphaFoldDB" id="K2PR59"/>
<comment type="caution">
    <text evidence="1">The sequence shown here is derived from an EMBL/GenBank/DDBJ whole genome shotgun (WGS) entry which is preliminary data.</text>
</comment>
<dbReference type="eggNOG" id="ENOG50332KN">
    <property type="taxonomic scope" value="Bacteria"/>
</dbReference>
<name>K2PR59_9FLAO</name>
<keyword evidence="2" id="KW-1185">Reference proteome</keyword>
<dbReference type="STRING" id="555500.I215_09291"/>
<evidence type="ECO:0000313" key="2">
    <source>
        <dbReference type="Proteomes" id="UP000007364"/>
    </source>
</evidence>